<feature type="region of interest" description="Disordered" evidence="7">
    <location>
        <begin position="1"/>
        <end position="37"/>
    </location>
</feature>
<dbReference type="STRING" id="286115.A0A507CUN7"/>
<protein>
    <recommendedName>
        <fullName evidence="8">C2H2-type domain-containing protein</fullName>
    </recommendedName>
</protein>
<accession>A0A507CUN7</accession>
<gene>
    <name evidence="9" type="ORF">SeMB42_g04963</name>
</gene>
<dbReference type="FunFam" id="3.30.160.60:FF:000446">
    <property type="entry name" value="Zinc finger protein"/>
    <property type="match status" value="1"/>
</dbReference>
<organism evidence="9 10">
    <name type="scientific">Synchytrium endobioticum</name>
    <dbReference type="NCBI Taxonomy" id="286115"/>
    <lineage>
        <taxon>Eukaryota</taxon>
        <taxon>Fungi</taxon>
        <taxon>Fungi incertae sedis</taxon>
        <taxon>Chytridiomycota</taxon>
        <taxon>Chytridiomycota incertae sedis</taxon>
        <taxon>Chytridiomycetes</taxon>
        <taxon>Synchytriales</taxon>
        <taxon>Synchytriaceae</taxon>
        <taxon>Synchytrium</taxon>
    </lineage>
</organism>
<feature type="region of interest" description="Disordered" evidence="7">
    <location>
        <begin position="261"/>
        <end position="360"/>
    </location>
</feature>
<dbReference type="InterPro" id="IPR013087">
    <property type="entry name" value="Znf_C2H2_type"/>
</dbReference>
<dbReference type="InterPro" id="IPR036236">
    <property type="entry name" value="Znf_C2H2_sf"/>
</dbReference>
<sequence>MMNPRTTAAWLSLPPAKRHHRSTSTTSEASTVRSEVDDGESVVSCDFHGGGANGSTSNMINMSSIDTEQAGRPTEFDDSFYNTFENLSTRHPADLVSLASPTMQTDRDSRSLHSRSNRSPSLHTDTTLSLPSPTVMDSVMIDPPFLVSSEAAGKGSTGIWRGSATTKQLDVMPNHFVSEKFVNVQSMSQQSPEQMQLQQKLIEQCCRHIQAIQYQALIQENEHQQQQPLSEYDNRHGRFHLASIMVDGQEEDMVDDIATIFGRESEPSDSDKGDLSAEEDEVDELDGSDSDYVERTHSNWNTNATSPHHDHQRSASNVSISSKSMIKDTTSSDKRSTPIVHLRHPPSVTNSATNRAITKRSNKPVRRRKGMYTPIQTEAGEKRFLCAKCGITFKRSHDLTRHMRALHEEGGKPFTCRQCKRAFNRGDALRRHQGPGRPCHVDESVSRGAR</sequence>
<keyword evidence="5" id="KW-0862">Zinc</keyword>
<evidence type="ECO:0000256" key="6">
    <source>
        <dbReference type="PROSITE-ProRule" id="PRU00042"/>
    </source>
</evidence>
<feature type="compositionally biased region" description="Polar residues" evidence="7">
    <location>
        <begin position="23"/>
        <end position="33"/>
    </location>
</feature>
<feature type="region of interest" description="Disordered" evidence="7">
    <location>
        <begin position="95"/>
        <end position="135"/>
    </location>
</feature>
<evidence type="ECO:0000256" key="1">
    <source>
        <dbReference type="ARBA" id="ARBA00006991"/>
    </source>
</evidence>
<evidence type="ECO:0000259" key="8">
    <source>
        <dbReference type="PROSITE" id="PS50157"/>
    </source>
</evidence>
<feature type="compositionally biased region" description="Basic and acidic residues" evidence="7">
    <location>
        <begin position="263"/>
        <end position="275"/>
    </location>
</feature>
<dbReference type="Pfam" id="PF00096">
    <property type="entry name" value="zf-C2H2"/>
    <property type="match status" value="1"/>
</dbReference>
<evidence type="ECO:0000256" key="5">
    <source>
        <dbReference type="ARBA" id="ARBA00022833"/>
    </source>
</evidence>
<name>A0A507CUN7_9FUNG</name>
<evidence type="ECO:0000313" key="9">
    <source>
        <dbReference type="EMBL" id="TPX42869.1"/>
    </source>
</evidence>
<feature type="compositionally biased region" description="Polar residues" evidence="7">
    <location>
        <begin position="314"/>
        <end position="329"/>
    </location>
</feature>
<keyword evidence="3" id="KW-0677">Repeat</keyword>
<dbReference type="GO" id="GO:0008270">
    <property type="term" value="F:zinc ion binding"/>
    <property type="evidence" value="ECO:0007669"/>
    <property type="project" value="UniProtKB-KW"/>
</dbReference>
<reference evidence="9 10" key="1">
    <citation type="journal article" date="2019" name="Sci. Rep.">
        <title>Comparative genomics of chytrid fungi reveal insights into the obligate biotrophic and pathogenic lifestyle of Synchytrium endobioticum.</title>
        <authorList>
            <person name="van de Vossenberg B.T.L.H."/>
            <person name="Warris S."/>
            <person name="Nguyen H.D.T."/>
            <person name="van Gent-Pelzer M.P.E."/>
            <person name="Joly D.L."/>
            <person name="van de Geest H.C."/>
            <person name="Bonants P.J.M."/>
            <person name="Smith D.S."/>
            <person name="Levesque C.A."/>
            <person name="van der Lee T.A.J."/>
        </authorList>
    </citation>
    <scope>NUCLEOTIDE SEQUENCE [LARGE SCALE GENOMIC DNA]</scope>
    <source>
        <strain evidence="9 10">MB42</strain>
    </source>
</reference>
<dbReference type="InterPro" id="IPR050752">
    <property type="entry name" value="C2H2-ZF_domain"/>
</dbReference>
<feature type="domain" description="C2H2-type" evidence="8">
    <location>
        <begin position="384"/>
        <end position="413"/>
    </location>
</feature>
<feature type="domain" description="C2H2-type" evidence="8">
    <location>
        <begin position="414"/>
        <end position="445"/>
    </location>
</feature>
<dbReference type="Proteomes" id="UP000317494">
    <property type="component" value="Unassembled WGS sequence"/>
</dbReference>
<dbReference type="FunFam" id="3.30.160.60:FF:000100">
    <property type="entry name" value="Zinc finger 45-like"/>
    <property type="match status" value="1"/>
</dbReference>
<evidence type="ECO:0000313" key="10">
    <source>
        <dbReference type="Proteomes" id="UP000317494"/>
    </source>
</evidence>
<evidence type="ECO:0000256" key="4">
    <source>
        <dbReference type="ARBA" id="ARBA00022771"/>
    </source>
</evidence>
<feature type="compositionally biased region" description="Polar residues" evidence="7">
    <location>
        <begin position="117"/>
        <end position="132"/>
    </location>
</feature>
<evidence type="ECO:0000256" key="7">
    <source>
        <dbReference type="SAM" id="MobiDB-lite"/>
    </source>
</evidence>
<dbReference type="AlphaFoldDB" id="A0A507CUN7"/>
<keyword evidence="4 6" id="KW-0863">Zinc-finger</keyword>
<feature type="compositionally biased region" description="Polar residues" evidence="7">
    <location>
        <begin position="347"/>
        <end position="356"/>
    </location>
</feature>
<evidence type="ECO:0000256" key="2">
    <source>
        <dbReference type="ARBA" id="ARBA00022723"/>
    </source>
</evidence>
<comment type="similarity">
    <text evidence="1">Belongs to the krueppel C2H2-type zinc-finger protein family.</text>
</comment>
<dbReference type="GO" id="GO:0000978">
    <property type="term" value="F:RNA polymerase II cis-regulatory region sequence-specific DNA binding"/>
    <property type="evidence" value="ECO:0007669"/>
    <property type="project" value="TreeGrafter"/>
</dbReference>
<dbReference type="SUPFAM" id="SSF57667">
    <property type="entry name" value="beta-beta-alpha zinc fingers"/>
    <property type="match status" value="1"/>
</dbReference>
<dbReference type="SMART" id="SM00355">
    <property type="entry name" value="ZnF_C2H2"/>
    <property type="match status" value="2"/>
</dbReference>
<dbReference type="PROSITE" id="PS00028">
    <property type="entry name" value="ZINC_FINGER_C2H2_1"/>
    <property type="match status" value="1"/>
</dbReference>
<dbReference type="Gene3D" id="3.30.160.60">
    <property type="entry name" value="Classic Zinc Finger"/>
    <property type="match status" value="2"/>
</dbReference>
<evidence type="ECO:0000256" key="3">
    <source>
        <dbReference type="ARBA" id="ARBA00022737"/>
    </source>
</evidence>
<feature type="compositionally biased region" description="Acidic residues" evidence="7">
    <location>
        <begin position="276"/>
        <end position="291"/>
    </location>
</feature>
<dbReference type="VEuPathDB" id="FungiDB:SeMB42_g04963"/>
<dbReference type="PROSITE" id="PS50157">
    <property type="entry name" value="ZINC_FINGER_C2H2_2"/>
    <property type="match status" value="2"/>
</dbReference>
<dbReference type="GO" id="GO:0000981">
    <property type="term" value="F:DNA-binding transcription factor activity, RNA polymerase II-specific"/>
    <property type="evidence" value="ECO:0007669"/>
    <property type="project" value="TreeGrafter"/>
</dbReference>
<feature type="region of interest" description="Disordered" evidence="7">
    <location>
        <begin position="428"/>
        <end position="450"/>
    </location>
</feature>
<dbReference type="PANTHER" id="PTHR24384">
    <property type="entry name" value="FINGER PUTATIVE TRANSCRIPTION FACTOR FAMILY-RELATED"/>
    <property type="match status" value="1"/>
</dbReference>
<proteinExistence type="inferred from homology"/>
<dbReference type="EMBL" id="QEAN01000218">
    <property type="protein sequence ID" value="TPX42869.1"/>
    <property type="molecule type" value="Genomic_DNA"/>
</dbReference>
<comment type="caution">
    <text evidence="9">The sequence shown here is derived from an EMBL/GenBank/DDBJ whole genome shotgun (WGS) entry which is preliminary data.</text>
</comment>
<keyword evidence="10" id="KW-1185">Reference proteome</keyword>
<keyword evidence="2" id="KW-0479">Metal-binding</keyword>
<feature type="compositionally biased region" description="Basic and acidic residues" evidence="7">
    <location>
        <begin position="439"/>
        <end position="450"/>
    </location>
</feature>
<dbReference type="PANTHER" id="PTHR24384:SF218">
    <property type="entry name" value="ZINC FINGER PROTEIN 502"/>
    <property type="match status" value="1"/>
</dbReference>